<name>A0A6L8MJA5_9BURK</name>
<dbReference type="EMBL" id="WWCP01000009">
    <property type="protein sequence ID" value="MYM82321.1"/>
    <property type="molecule type" value="Genomic_DNA"/>
</dbReference>
<evidence type="ECO:0000313" key="2">
    <source>
        <dbReference type="EMBL" id="MYM82321.1"/>
    </source>
</evidence>
<dbReference type="RefSeq" id="WP_161019339.1">
    <property type="nucleotide sequence ID" value="NZ_WWCP01000009.1"/>
</dbReference>
<dbReference type="AlphaFoldDB" id="A0A6L8MJA5"/>
<reference evidence="2 3" key="1">
    <citation type="submission" date="2019-12" db="EMBL/GenBank/DDBJ databases">
        <title>Novel species isolated from a subtropical stream in China.</title>
        <authorList>
            <person name="Lu H."/>
        </authorList>
    </citation>
    <scope>NUCLEOTIDE SEQUENCE [LARGE SCALE GENOMIC DNA]</scope>
    <source>
        <strain evidence="2 3">FT50W</strain>
    </source>
</reference>
<protein>
    <submittedName>
        <fullName evidence="2">Pilus assembly protein</fullName>
    </submittedName>
</protein>
<feature type="domain" description="TadE-like" evidence="1">
    <location>
        <begin position="12"/>
        <end position="53"/>
    </location>
</feature>
<dbReference type="Proteomes" id="UP000474565">
    <property type="component" value="Unassembled WGS sequence"/>
</dbReference>
<organism evidence="2 3">
    <name type="scientific">Duganella lactea</name>
    <dbReference type="NCBI Taxonomy" id="2692173"/>
    <lineage>
        <taxon>Bacteria</taxon>
        <taxon>Pseudomonadati</taxon>
        <taxon>Pseudomonadota</taxon>
        <taxon>Betaproteobacteria</taxon>
        <taxon>Burkholderiales</taxon>
        <taxon>Oxalobacteraceae</taxon>
        <taxon>Telluria group</taxon>
        <taxon>Duganella</taxon>
    </lineage>
</organism>
<comment type="caution">
    <text evidence="2">The sequence shown here is derived from an EMBL/GenBank/DDBJ whole genome shotgun (WGS) entry which is preliminary data.</text>
</comment>
<accession>A0A6L8MJA5</accession>
<proteinExistence type="predicted"/>
<dbReference type="Pfam" id="PF07811">
    <property type="entry name" value="TadE"/>
    <property type="match status" value="1"/>
</dbReference>
<gene>
    <name evidence="2" type="ORF">GTP44_10200</name>
</gene>
<dbReference type="InterPro" id="IPR012495">
    <property type="entry name" value="TadE-like_dom"/>
</dbReference>
<sequence length="195" mass="20944">MSATKKLRRQRGATVAEFALCVVVFLGVLFFILEAARALYLWNTLQEVTRRAAYAAAVNDFSNPGVMQQLRQSAIMRDGPGTLLLGAPVTDEHVQIDYLAVTRNADNTLSITPIAGGSLPACPAQARVNCAANPYGGNCIRFVRARICAPNTQDCGAIAYQPIFPMTGIRFPLPQAETLARAESLGFEPGSTLCP</sequence>
<evidence type="ECO:0000259" key="1">
    <source>
        <dbReference type="Pfam" id="PF07811"/>
    </source>
</evidence>
<evidence type="ECO:0000313" key="3">
    <source>
        <dbReference type="Proteomes" id="UP000474565"/>
    </source>
</evidence>